<dbReference type="Proteomes" id="UP001064048">
    <property type="component" value="Chromosome 22"/>
</dbReference>
<dbReference type="EMBL" id="CM046122">
    <property type="protein sequence ID" value="KAI8423443.1"/>
    <property type="molecule type" value="Genomic_DNA"/>
</dbReference>
<proteinExistence type="predicted"/>
<name>A0ACC0JH17_CHOFU</name>
<gene>
    <name evidence="1" type="ORF">MSG28_012575</name>
</gene>
<reference evidence="1 2" key="1">
    <citation type="journal article" date="2022" name="Genome Biol. Evol.">
        <title>The Spruce Budworm Genome: Reconstructing the Evolutionary History of Antifreeze Proteins.</title>
        <authorList>
            <person name="Beliveau C."/>
            <person name="Gagne P."/>
            <person name="Picq S."/>
            <person name="Vernygora O."/>
            <person name="Keeling C.I."/>
            <person name="Pinkney K."/>
            <person name="Doucet D."/>
            <person name="Wen F."/>
            <person name="Johnston J.S."/>
            <person name="Maaroufi H."/>
            <person name="Boyle B."/>
            <person name="Laroche J."/>
            <person name="Dewar K."/>
            <person name="Juretic N."/>
            <person name="Blackburn G."/>
            <person name="Nisole A."/>
            <person name="Brunet B."/>
            <person name="Brandao M."/>
            <person name="Lumley L."/>
            <person name="Duan J."/>
            <person name="Quan G."/>
            <person name="Lucarotti C.J."/>
            <person name="Roe A.D."/>
            <person name="Sperling F.A.H."/>
            <person name="Levesque R.C."/>
            <person name="Cusson M."/>
        </authorList>
    </citation>
    <scope>NUCLEOTIDE SEQUENCE [LARGE SCALE GENOMIC DNA]</scope>
    <source>
        <strain evidence="1">Glfc:IPQL:Cfum</strain>
    </source>
</reference>
<comment type="caution">
    <text evidence="1">The sequence shown here is derived from an EMBL/GenBank/DDBJ whole genome shotgun (WGS) entry which is preliminary data.</text>
</comment>
<accession>A0ACC0JH17</accession>
<evidence type="ECO:0000313" key="2">
    <source>
        <dbReference type="Proteomes" id="UP001064048"/>
    </source>
</evidence>
<protein>
    <submittedName>
        <fullName evidence="1">Uncharacterized protein</fullName>
    </submittedName>
</protein>
<keyword evidence="2" id="KW-1185">Reference proteome</keyword>
<organism evidence="1 2">
    <name type="scientific">Choristoneura fumiferana</name>
    <name type="common">Spruce budworm moth</name>
    <name type="synonym">Archips fumiferana</name>
    <dbReference type="NCBI Taxonomy" id="7141"/>
    <lineage>
        <taxon>Eukaryota</taxon>
        <taxon>Metazoa</taxon>
        <taxon>Ecdysozoa</taxon>
        <taxon>Arthropoda</taxon>
        <taxon>Hexapoda</taxon>
        <taxon>Insecta</taxon>
        <taxon>Pterygota</taxon>
        <taxon>Neoptera</taxon>
        <taxon>Endopterygota</taxon>
        <taxon>Lepidoptera</taxon>
        <taxon>Glossata</taxon>
        <taxon>Ditrysia</taxon>
        <taxon>Tortricoidea</taxon>
        <taxon>Tortricidae</taxon>
        <taxon>Tortricinae</taxon>
        <taxon>Choristoneura</taxon>
    </lineage>
</organism>
<sequence length="398" mass="45212">MNLYNSYMENIRKSKEVALELLEDTRDIIEGVTIENEVKHRTRETPNSDIEVDVDPGPSSQNTKRPTEFVKYGKITFDTTAILHHYPQSSQKKKPANAKLVVKVATKKSDLNLSTEGTRDNNNDVKSENKEKEEGKKDNFNNNKSVAKANCVVKADNTIEVLNKPVKFTEEKLKIFVKNTTDKRASRLEAVVFSPKSEITQIISASVCNVHWPGYEQCAHVKVSVPLVYEDGEEDEGRLNEEDLQTMWKTYVDQDPFAARLRQMGIEEFAVPNDGGVLTVWLVVALGVLVSAAMLAFALWRYSCFDNYSRMPAFSDVDSINEKRGLDLYPTPHQTLPPLYSESEYKWDQQDDSARVDMGGYANRSYTRTDIYELDSDEDIVVPRDRTAGIQPRDIYSV</sequence>
<evidence type="ECO:0000313" key="1">
    <source>
        <dbReference type="EMBL" id="KAI8423443.1"/>
    </source>
</evidence>